<accession>A0A6C0EGB6</accession>
<protein>
    <submittedName>
        <fullName evidence="1">Uncharacterized protein</fullName>
    </submittedName>
</protein>
<organism evidence="1">
    <name type="scientific">viral metagenome</name>
    <dbReference type="NCBI Taxonomy" id="1070528"/>
    <lineage>
        <taxon>unclassified sequences</taxon>
        <taxon>metagenomes</taxon>
        <taxon>organismal metagenomes</taxon>
    </lineage>
</organism>
<name>A0A6C0EGB6_9ZZZZ</name>
<sequence length="91" mass="10164">MGNILTACSSKKHIDKVDDFINVSVHGNIKVAVKVEEGIDNNNVEGVEKNVDVTVEEKVDENADVNVQVEESIEEHAYWKEVDISVEQNKL</sequence>
<reference evidence="1" key="1">
    <citation type="journal article" date="2020" name="Nature">
        <title>Giant virus diversity and host interactions through global metagenomics.</title>
        <authorList>
            <person name="Schulz F."/>
            <person name="Roux S."/>
            <person name="Paez-Espino D."/>
            <person name="Jungbluth S."/>
            <person name="Walsh D.A."/>
            <person name="Denef V.J."/>
            <person name="McMahon K.D."/>
            <person name="Konstantinidis K.T."/>
            <person name="Eloe-Fadrosh E.A."/>
            <person name="Kyrpides N.C."/>
            <person name="Woyke T."/>
        </authorList>
    </citation>
    <scope>NUCLEOTIDE SEQUENCE</scope>
    <source>
        <strain evidence="1">GVMAG-M-3300023179-33</strain>
    </source>
</reference>
<dbReference type="AlphaFoldDB" id="A0A6C0EGB6"/>
<evidence type="ECO:0000313" key="1">
    <source>
        <dbReference type="EMBL" id="QHT27463.1"/>
    </source>
</evidence>
<proteinExistence type="predicted"/>
<dbReference type="EMBL" id="MN739823">
    <property type="protein sequence ID" value="QHT27463.1"/>
    <property type="molecule type" value="Genomic_DNA"/>
</dbReference>